<keyword evidence="7" id="KW-1185">Reference proteome</keyword>
<dbReference type="Gene3D" id="1.10.510.10">
    <property type="entry name" value="Transferase(Phosphotransferase) domain 1"/>
    <property type="match status" value="1"/>
</dbReference>
<dbReference type="EMBL" id="JAYMYR010000006">
    <property type="protein sequence ID" value="KAK7357553.1"/>
    <property type="molecule type" value="Genomic_DNA"/>
</dbReference>
<feature type="region of interest" description="Disordered" evidence="3">
    <location>
        <begin position="392"/>
        <end position="417"/>
    </location>
</feature>
<dbReference type="Proteomes" id="UP001374584">
    <property type="component" value="Unassembled WGS sequence"/>
</dbReference>
<evidence type="ECO:0000256" key="1">
    <source>
        <dbReference type="ARBA" id="ARBA00022729"/>
    </source>
</evidence>
<reference evidence="6 7" key="1">
    <citation type="submission" date="2024-01" db="EMBL/GenBank/DDBJ databases">
        <title>The genomes of 5 underutilized Papilionoideae crops provide insights into root nodulation and disease resistanc.</title>
        <authorList>
            <person name="Jiang F."/>
        </authorList>
    </citation>
    <scope>NUCLEOTIDE SEQUENCE [LARGE SCALE GENOMIC DNA]</scope>
    <source>
        <strain evidence="6">JINMINGXINNONG_FW02</strain>
        <tissue evidence="6">Leaves</tissue>
    </source>
</reference>
<gene>
    <name evidence="6" type="ORF">VNO80_16842</name>
</gene>
<comment type="caution">
    <text evidence="6">The sequence shown here is derived from an EMBL/GenBank/DDBJ whole genome shotgun (WGS) entry which is preliminary data.</text>
</comment>
<dbReference type="SUPFAM" id="SSF56112">
    <property type="entry name" value="Protein kinase-like (PK-like)"/>
    <property type="match status" value="1"/>
</dbReference>
<name>A0AAN9MSF2_PHACN</name>
<dbReference type="InterPro" id="IPR038408">
    <property type="entry name" value="GNK2_sf"/>
</dbReference>
<dbReference type="AlphaFoldDB" id="A0AAN9MSF2"/>
<feature type="region of interest" description="Disordered" evidence="3">
    <location>
        <begin position="246"/>
        <end position="265"/>
    </location>
</feature>
<organism evidence="6 7">
    <name type="scientific">Phaseolus coccineus</name>
    <name type="common">Scarlet runner bean</name>
    <name type="synonym">Phaseolus multiflorus</name>
    <dbReference type="NCBI Taxonomy" id="3886"/>
    <lineage>
        <taxon>Eukaryota</taxon>
        <taxon>Viridiplantae</taxon>
        <taxon>Streptophyta</taxon>
        <taxon>Embryophyta</taxon>
        <taxon>Tracheophyta</taxon>
        <taxon>Spermatophyta</taxon>
        <taxon>Magnoliopsida</taxon>
        <taxon>eudicotyledons</taxon>
        <taxon>Gunneridae</taxon>
        <taxon>Pentapetalae</taxon>
        <taxon>rosids</taxon>
        <taxon>fabids</taxon>
        <taxon>Fabales</taxon>
        <taxon>Fabaceae</taxon>
        <taxon>Papilionoideae</taxon>
        <taxon>50 kb inversion clade</taxon>
        <taxon>NPAAA clade</taxon>
        <taxon>indigoferoid/millettioid clade</taxon>
        <taxon>Phaseoleae</taxon>
        <taxon>Phaseolus</taxon>
    </lineage>
</organism>
<dbReference type="InterPro" id="IPR011009">
    <property type="entry name" value="Kinase-like_dom_sf"/>
</dbReference>
<keyword evidence="2" id="KW-0677">Repeat</keyword>
<feature type="domain" description="Gnk2-homologous" evidence="5">
    <location>
        <begin position="23"/>
        <end position="128"/>
    </location>
</feature>
<dbReference type="Gene3D" id="3.30.430.20">
    <property type="entry name" value="Gnk2 domain, C-X8-C-X2-C motif"/>
    <property type="match status" value="2"/>
</dbReference>
<dbReference type="FunFam" id="3.30.430.20:FF:000002">
    <property type="entry name" value="Cysteine-rich receptor-like protein kinase 10"/>
    <property type="match status" value="1"/>
</dbReference>
<feature type="chain" id="PRO_5042819936" description="Gnk2-homologous domain-containing protein" evidence="4">
    <location>
        <begin position="22"/>
        <end position="417"/>
    </location>
</feature>
<protein>
    <recommendedName>
        <fullName evidence="5">Gnk2-homologous domain-containing protein</fullName>
    </recommendedName>
</protein>
<evidence type="ECO:0000313" key="6">
    <source>
        <dbReference type="EMBL" id="KAK7357553.1"/>
    </source>
</evidence>
<proteinExistence type="predicted"/>
<evidence type="ECO:0000256" key="2">
    <source>
        <dbReference type="ARBA" id="ARBA00022737"/>
    </source>
</evidence>
<accession>A0AAN9MSF2</accession>
<dbReference type="CDD" id="cd23509">
    <property type="entry name" value="Gnk2-like"/>
    <property type="match status" value="2"/>
</dbReference>
<dbReference type="PROSITE" id="PS51473">
    <property type="entry name" value="GNK2"/>
    <property type="match status" value="2"/>
</dbReference>
<dbReference type="FunFam" id="3.30.430.20:FF:000003">
    <property type="entry name" value="Cysteine-rich RLK (RECEPTOR-like protein kinase) 10"/>
    <property type="match status" value="1"/>
</dbReference>
<dbReference type="InterPro" id="IPR002902">
    <property type="entry name" value="GNK2"/>
</dbReference>
<evidence type="ECO:0000256" key="4">
    <source>
        <dbReference type="SAM" id="SignalP"/>
    </source>
</evidence>
<dbReference type="Pfam" id="PF01657">
    <property type="entry name" value="Stress-antifung"/>
    <property type="match status" value="2"/>
</dbReference>
<keyword evidence="1 4" id="KW-0732">Signal</keyword>
<feature type="domain" description="Gnk2-homologous" evidence="5">
    <location>
        <begin position="134"/>
        <end position="241"/>
    </location>
</feature>
<sequence>MAAISCILSFVLSSLISQVSAQFNTQYCDNNRGNYTINSTYHNNLNTLLSTLSSHTQINYGFYNFSYGQNSDKVNAIGLCRGDVKPDECRSCLNDSALTITQLCPNQKEALLWLNTNKCLLRYSHRTIFGVMESSPGFYLSNTNNVTEADKFNQALSNLMRNLTVVAASGDSRLKYAEDSAIATNFKTVYGLVQCTPDLYETDCNRCLDGAILEIPSCCGNKMGGRVLRPSCNIRFESAIFYDQTPKLDPDVTPPSPSPPSSYTNTSPKDIFSFGVLLLEIVSGQKNSGIRHGKNVENLLSFTWRNWRDGTAINIVDPSLENYSRNEVMICIHIGLLYVQENLTDRPTMATIMLMLSSYSLGLPIPSEPAFYVNSTARSLLATLAWGHSSRATANQSTNKSAQESENENSITEPYPR</sequence>
<evidence type="ECO:0000259" key="5">
    <source>
        <dbReference type="PROSITE" id="PS51473"/>
    </source>
</evidence>
<feature type="signal peptide" evidence="4">
    <location>
        <begin position="1"/>
        <end position="21"/>
    </location>
</feature>
<dbReference type="PANTHER" id="PTHR32099:SF103">
    <property type="entry name" value="GNK2-HOMOLOGOUS DOMAIN-CONTAINING PROTEIN"/>
    <property type="match status" value="1"/>
</dbReference>
<dbReference type="PANTHER" id="PTHR32099">
    <property type="entry name" value="CYSTEINE-RICH REPEAT SECRETORY PROTEIN"/>
    <property type="match status" value="1"/>
</dbReference>
<evidence type="ECO:0000256" key="3">
    <source>
        <dbReference type="SAM" id="MobiDB-lite"/>
    </source>
</evidence>
<evidence type="ECO:0000313" key="7">
    <source>
        <dbReference type="Proteomes" id="UP001374584"/>
    </source>
</evidence>